<protein>
    <submittedName>
        <fullName evidence="2">Uncharacterized protein</fullName>
    </submittedName>
</protein>
<evidence type="ECO:0000313" key="3">
    <source>
        <dbReference type="Proteomes" id="UP000001542"/>
    </source>
</evidence>
<proteinExistence type="predicted"/>
<reference evidence="2" key="1">
    <citation type="submission" date="2006-10" db="EMBL/GenBank/DDBJ databases">
        <authorList>
            <person name="Amadeo P."/>
            <person name="Zhao Q."/>
            <person name="Wortman J."/>
            <person name="Fraser-Liggett C."/>
            <person name="Carlton J."/>
        </authorList>
    </citation>
    <scope>NUCLEOTIDE SEQUENCE</scope>
    <source>
        <strain evidence="2">G3</strain>
    </source>
</reference>
<feature type="transmembrane region" description="Helical" evidence="1">
    <location>
        <begin position="30"/>
        <end position="49"/>
    </location>
</feature>
<sequence>MLSQDENESNVAVESEQDIRQFNSPFLLDHISLVFTIFFFGCLIAFLLFRSNNTAERRTFYACNQSYHYYSLHLDLRIDQFTELHRNVKIWIAGERSTKGDTLNTRPLNYTIDTTGIRRKATVSFYRTPIQQASFNFGNGAVSDKIFMTNVLLNSSYDTVNVHFILNSDFQNFLGMHVYWQFCTAPKPTYITFLQVLLPATTLYLTIHFLFHFTSMTEQFTQINIAILGVVSVLAALPYTLIFGSKFNSYPQFFFSSVMVSYFRYIVASQIQLEAEGTQSPNMKVNSPLIIFFVIYSFIELAVTFSGGRNASIFQLLMTCANFSYFGISIALTIWAFLKSDTGYSRRLIFMCVLEALTFLLLFRDQDYHSVSQAIATPLQRTLTFGASHIFMISYLLILLQICSDVGYAEITAHNNDQSSLLARDKMGVDLNLEPELEEEEDIEEKKN</sequence>
<accession>A2D8L8</accession>
<reference evidence="2" key="2">
    <citation type="journal article" date="2007" name="Science">
        <title>Draft genome sequence of the sexually transmitted pathogen Trichomonas vaginalis.</title>
        <authorList>
            <person name="Carlton J.M."/>
            <person name="Hirt R.P."/>
            <person name="Silva J.C."/>
            <person name="Delcher A.L."/>
            <person name="Schatz M."/>
            <person name="Zhao Q."/>
            <person name="Wortman J.R."/>
            <person name="Bidwell S.L."/>
            <person name="Alsmark U.C.M."/>
            <person name="Besteiro S."/>
            <person name="Sicheritz-Ponten T."/>
            <person name="Noel C.J."/>
            <person name="Dacks J.B."/>
            <person name="Foster P.G."/>
            <person name="Simillion C."/>
            <person name="Van de Peer Y."/>
            <person name="Miranda-Saavedra D."/>
            <person name="Barton G.J."/>
            <person name="Westrop G.D."/>
            <person name="Mueller S."/>
            <person name="Dessi D."/>
            <person name="Fiori P.L."/>
            <person name="Ren Q."/>
            <person name="Paulsen I."/>
            <person name="Zhang H."/>
            <person name="Bastida-Corcuera F.D."/>
            <person name="Simoes-Barbosa A."/>
            <person name="Brown M.T."/>
            <person name="Hayes R.D."/>
            <person name="Mukherjee M."/>
            <person name="Okumura C.Y."/>
            <person name="Schneider R."/>
            <person name="Smith A.J."/>
            <person name="Vanacova S."/>
            <person name="Villalvazo M."/>
            <person name="Haas B.J."/>
            <person name="Pertea M."/>
            <person name="Feldblyum T.V."/>
            <person name="Utterback T.R."/>
            <person name="Shu C.L."/>
            <person name="Osoegawa K."/>
            <person name="de Jong P.J."/>
            <person name="Hrdy I."/>
            <person name="Horvathova L."/>
            <person name="Zubacova Z."/>
            <person name="Dolezal P."/>
            <person name="Malik S.B."/>
            <person name="Logsdon J.M. Jr."/>
            <person name="Henze K."/>
            <person name="Gupta A."/>
            <person name="Wang C.C."/>
            <person name="Dunne R.L."/>
            <person name="Upcroft J.A."/>
            <person name="Upcroft P."/>
            <person name="White O."/>
            <person name="Salzberg S.L."/>
            <person name="Tang P."/>
            <person name="Chiu C.-H."/>
            <person name="Lee Y.-S."/>
            <person name="Embley T.M."/>
            <person name="Coombs G.H."/>
            <person name="Mottram J.C."/>
            <person name="Tachezy J."/>
            <person name="Fraser-Liggett C.M."/>
            <person name="Johnson P.J."/>
        </authorList>
    </citation>
    <scope>NUCLEOTIDE SEQUENCE [LARGE SCALE GENOMIC DNA]</scope>
    <source>
        <strain evidence="2">G3</strain>
    </source>
</reference>
<feature type="transmembrane region" description="Helical" evidence="1">
    <location>
        <begin position="383"/>
        <end position="402"/>
    </location>
</feature>
<feature type="transmembrane region" description="Helical" evidence="1">
    <location>
        <begin position="316"/>
        <end position="338"/>
    </location>
</feature>
<gene>
    <name evidence="2" type="ORF">TVAG_185740</name>
</gene>
<evidence type="ECO:0000256" key="1">
    <source>
        <dbReference type="SAM" id="Phobius"/>
    </source>
</evidence>
<keyword evidence="1" id="KW-0472">Membrane</keyword>
<keyword evidence="3" id="KW-1185">Reference proteome</keyword>
<organism evidence="2 3">
    <name type="scientific">Trichomonas vaginalis (strain ATCC PRA-98 / G3)</name>
    <dbReference type="NCBI Taxonomy" id="412133"/>
    <lineage>
        <taxon>Eukaryota</taxon>
        <taxon>Metamonada</taxon>
        <taxon>Parabasalia</taxon>
        <taxon>Trichomonadida</taxon>
        <taxon>Trichomonadidae</taxon>
        <taxon>Trichomonas</taxon>
    </lineage>
</organism>
<keyword evidence="1" id="KW-1133">Transmembrane helix</keyword>
<keyword evidence="1" id="KW-0812">Transmembrane</keyword>
<dbReference type="EMBL" id="DS113179">
    <property type="protein sequence ID" value="EAY23267.1"/>
    <property type="molecule type" value="Genomic_DNA"/>
</dbReference>
<dbReference type="VEuPathDB" id="TrichDB:TVAG_185740"/>
<dbReference type="KEGG" id="tva:5468829"/>
<dbReference type="InParanoid" id="A2D8L8"/>
<feature type="transmembrane region" description="Helical" evidence="1">
    <location>
        <begin position="344"/>
        <end position="363"/>
    </location>
</feature>
<evidence type="ECO:0000313" key="2">
    <source>
        <dbReference type="EMBL" id="EAY23267.1"/>
    </source>
</evidence>
<feature type="transmembrane region" description="Helical" evidence="1">
    <location>
        <begin position="190"/>
        <end position="211"/>
    </location>
</feature>
<feature type="transmembrane region" description="Helical" evidence="1">
    <location>
        <begin position="285"/>
        <end position="304"/>
    </location>
</feature>
<name>A2D8L8_TRIV3</name>
<dbReference type="RefSeq" id="XP_001584253.1">
    <property type="nucleotide sequence ID" value="XM_001584203.1"/>
</dbReference>
<feature type="transmembrane region" description="Helical" evidence="1">
    <location>
        <begin position="223"/>
        <end position="241"/>
    </location>
</feature>
<dbReference type="VEuPathDB" id="TrichDB:TVAGG3_0392510"/>
<dbReference type="Proteomes" id="UP000001542">
    <property type="component" value="Unassembled WGS sequence"/>
</dbReference>
<dbReference type="AlphaFoldDB" id="A2D8L8"/>